<proteinExistence type="predicted"/>
<evidence type="ECO:0000313" key="3">
    <source>
        <dbReference type="EMBL" id="PNJ58744.1"/>
    </source>
</evidence>
<evidence type="ECO:0000259" key="2">
    <source>
        <dbReference type="Pfam" id="PF22855"/>
    </source>
</evidence>
<feature type="compositionally biased region" description="Basic residues" evidence="1">
    <location>
        <begin position="47"/>
        <end position="57"/>
    </location>
</feature>
<feature type="compositionally biased region" description="Low complexity" evidence="1">
    <location>
        <begin position="144"/>
        <end position="166"/>
    </location>
</feature>
<feature type="compositionally biased region" description="Low complexity" evidence="1">
    <location>
        <begin position="113"/>
        <end position="128"/>
    </location>
</feature>
<dbReference type="InterPro" id="IPR054724">
    <property type="entry name" value="DNM3A_N"/>
</dbReference>
<dbReference type="Pfam" id="PF22855">
    <property type="entry name" value="DNM3A_N"/>
    <property type="match status" value="1"/>
</dbReference>
<protein>
    <submittedName>
        <fullName evidence="3">DNMT3A isoform 16</fullName>
    </submittedName>
</protein>
<feature type="region of interest" description="Disordered" evidence="1">
    <location>
        <begin position="1"/>
        <end position="166"/>
    </location>
</feature>
<gene>
    <name evidence="3" type="ORF">CR201_G0017704</name>
</gene>
<comment type="caution">
    <text evidence="3">The sequence shown here is derived from an EMBL/GenBank/DDBJ whole genome shotgun (WGS) entry which is preliminary data.</text>
</comment>
<feature type="non-terminal residue" evidence="3">
    <location>
        <position position="1"/>
    </location>
</feature>
<sequence>LPAMPSSGPGDTSSSAAEREEDRKDGEEQEEPRGKEERQEPSTTARKVGRPGRKRKHPPVESSDTPKDPAVISKSPSMAQDSGSSELLPNGDLEKRSEPQPEEGSPAGGQKGGAPAEGEGAAETLPEASRAVENGCCTPKEGRGAPAEAGESSAPGAASSGPTSIP</sequence>
<dbReference type="EMBL" id="NDHI03003415">
    <property type="protein sequence ID" value="PNJ58744.1"/>
    <property type="molecule type" value="Genomic_DNA"/>
</dbReference>
<feature type="domain" description="DNA (cytosine-5)-methyltransferase N-terminal" evidence="2">
    <location>
        <begin position="4"/>
        <end position="151"/>
    </location>
</feature>
<reference evidence="3" key="1">
    <citation type="submission" date="2017-12" db="EMBL/GenBank/DDBJ databases">
        <title>High-resolution comparative analysis of great ape genomes.</title>
        <authorList>
            <person name="Pollen A."/>
            <person name="Hastie A."/>
            <person name="Hormozdiari F."/>
            <person name="Dougherty M."/>
            <person name="Liu R."/>
            <person name="Chaisson M."/>
            <person name="Hoppe E."/>
            <person name="Hill C."/>
            <person name="Pang A."/>
            <person name="Hillier L."/>
            <person name="Baker C."/>
            <person name="Armstrong J."/>
            <person name="Shendure J."/>
            <person name="Paten B."/>
            <person name="Wilson R."/>
            <person name="Chao H."/>
            <person name="Schneider V."/>
            <person name="Ventura M."/>
            <person name="Kronenberg Z."/>
            <person name="Murali S."/>
            <person name="Gordon D."/>
            <person name="Cantsilieris S."/>
            <person name="Munson K."/>
            <person name="Nelson B."/>
            <person name="Raja A."/>
            <person name="Underwood J."/>
            <person name="Diekhans M."/>
            <person name="Fiddes I."/>
            <person name="Haussler D."/>
            <person name="Eichler E."/>
        </authorList>
    </citation>
    <scope>NUCLEOTIDE SEQUENCE [LARGE SCALE GENOMIC DNA]</scope>
    <source>
        <strain evidence="3">Susie</strain>
    </source>
</reference>
<organism evidence="3">
    <name type="scientific">Pongo abelii</name>
    <name type="common">Sumatran orangutan</name>
    <name type="synonym">Pongo pygmaeus abelii</name>
    <dbReference type="NCBI Taxonomy" id="9601"/>
    <lineage>
        <taxon>Eukaryota</taxon>
        <taxon>Metazoa</taxon>
        <taxon>Chordata</taxon>
        <taxon>Craniata</taxon>
        <taxon>Vertebrata</taxon>
        <taxon>Euteleostomi</taxon>
        <taxon>Mammalia</taxon>
        <taxon>Eutheria</taxon>
        <taxon>Euarchontoglires</taxon>
        <taxon>Primates</taxon>
        <taxon>Haplorrhini</taxon>
        <taxon>Catarrhini</taxon>
        <taxon>Hominidae</taxon>
        <taxon>Pongo</taxon>
    </lineage>
</organism>
<evidence type="ECO:0000256" key="1">
    <source>
        <dbReference type="SAM" id="MobiDB-lite"/>
    </source>
</evidence>
<accession>A0A2J8VML8</accession>
<name>A0A2J8VML8_PONAB</name>
<feature type="compositionally biased region" description="Basic and acidic residues" evidence="1">
    <location>
        <begin position="17"/>
        <end position="40"/>
    </location>
</feature>
<dbReference type="AlphaFoldDB" id="A0A2J8VML8"/>
<feature type="compositionally biased region" description="Polar residues" evidence="1">
    <location>
        <begin position="74"/>
        <end position="87"/>
    </location>
</feature>